<dbReference type="Pfam" id="PF05567">
    <property type="entry name" value="T4P_PilY1"/>
    <property type="match status" value="1"/>
</dbReference>
<keyword evidence="2" id="KW-0106">Calcium</keyword>
<dbReference type="RefSeq" id="WP_192394018.1">
    <property type="nucleotide sequence ID" value="NZ_CAJHIU010000002.1"/>
</dbReference>
<name>A0ABR9DDK4_9GAMM</name>
<feature type="domain" description="PilY1 beta-propeller" evidence="4">
    <location>
        <begin position="1044"/>
        <end position="1436"/>
    </location>
</feature>
<keyword evidence="3" id="KW-0732">Signal</keyword>
<evidence type="ECO:0000256" key="1">
    <source>
        <dbReference type="ARBA" id="ARBA00022723"/>
    </source>
</evidence>
<comment type="caution">
    <text evidence="5">The sequence shown here is derived from an EMBL/GenBank/DDBJ whole genome shotgun (WGS) entry which is preliminary data.</text>
</comment>
<evidence type="ECO:0000256" key="3">
    <source>
        <dbReference type="SAM" id="SignalP"/>
    </source>
</evidence>
<feature type="chain" id="PRO_5047131009" description="PilY1 beta-propeller domain-containing protein" evidence="3">
    <location>
        <begin position="22"/>
        <end position="1610"/>
    </location>
</feature>
<dbReference type="InterPro" id="IPR008707">
    <property type="entry name" value="B-propeller_PilY1"/>
</dbReference>
<protein>
    <recommendedName>
        <fullName evidence="4">PilY1 beta-propeller domain-containing protein</fullName>
    </recommendedName>
</protein>
<keyword evidence="1" id="KW-0479">Metal-binding</keyword>
<dbReference type="PROSITE" id="PS00018">
    <property type="entry name" value="EF_HAND_1"/>
    <property type="match status" value="1"/>
</dbReference>
<reference evidence="5 6" key="1">
    <citation type="submission" date="2020-09" db="EMBL/GenBank/DDBJ databases">
        <title>Methylomonas albis sp. nov. and Methylomonas fluvii sp. nov.: Two cold-adapted methanotrophs from the River Elbe and an amended description of Methylovulum psychrotolerans strain Eb1.</title>
        <authorList>
            <person name="Bussmann I.K."/>
            <person name="Klings K.-W."/>
            <person name="Warnstedt J."/>
            <person name="Hoppert M."/>
            <person name="Saborowski A."/>
            <person name="Horn F."/>
            <person name="Liebner S."/>
        </authorList>
    </citation>
    <scope>NUCLEOTIDE SEQUENCE [LARGE SCALE GENOMIC DNA]</scope>
    <source>
        <strain evidence="5 6">EbB</strain>
    </source>
</reference>
<dbReference type="EMBL" id="JACXST010000002">
    <property type="protein sequence ID" value="MBD9361170.1"/>
    <property type="molecule type" value="Genomic_DNA"/>
</dbReference>
<evidence type="ECO:0000313" key="6">
    <source>
        <dbReference type="Proteomes" id="UP000641152"/>
    </source>
</evidence>
<proteinExistence type="predicted"/>
<evidence type="ECO:0000313" key="5">
    <source>
        <dbReference type="EMBL" id="MBD9361170.1"/>
    </source>
</evidence>
<dbReference type="Proteomes" id="UP000641152">
    <property type="component" value="Unassembled WGS sequence"/>
</dbReference>
<dbReference type="InterPro" id="IPR018247">
    <property type="entry name" value="EF_Hand_1_Ca_BS"/>
</dbReference>
<accession>A0ABR9DDK4</accession>
<evidence type="ECO:0000259" key="4">
    <source>
        <dbReference type="Pfam" id="PF05567"/>
    </source>
</evidence>
<organism evidence="5 6">
    <name type="scientific">Methylomonas fluvii</name>
    <dbReference type="NCBI Taxonomy" id="1854564"/>
    <lineage>
        <taxon>Bacteria</taxon>
        <taxon>Pseudomonadati</taxon>
        <taxon>Pseudomonadota</taxon>
        <taxon>Gammaproteobacteria</taxon>
        <taxon>Methylococcales</taxon>
        <taxon>Methylococcaceae</taxon>
        <taxon>Methylomonas</taxon>
    </lineage>
</organism>
<feature type="signal peptide" evidence="3">
    <location>
        <begin position="1"/>
        <end position="21"/>
    </location>
</feature>
<sequence>MNIIRILLILLLSNLPTAGRALTLAQSPLFIASTEPRVMLLLSRDHELSKKAYTDYTDLNNDGLLDTSYNDSVSYYGYFDANKCYTYITVNNRFEPTTTVITGTHQCNGSTWSGNFLNWATMTRLDVVRKVLYGGFRSTDNTGTSLGSTVLERAFLPPDVHAFAKVYAPNGTTGNGTAVNLYTPYSSDSGITLCNVTDMAAGVQTGSINTINGVGTSPAPLIKVAAGGWPQWAMTEILQCQWKEQTVEPSPRPSTATHRLTGSSDLTARVAVCVPGMLEDQCKSYFTRASTPVESVKPTGLLQKYGDVDAERRTRFGLITGSYKKNTSGGVLRKNIRLLTNNANTSLTSSAVCGDNNSEDEIDVCTGQFINQDAADNGIVDTLNRIHIAGYKTPTAGSITSTQVCSSGYNNSAPFACNAGSSTGGLLSGTNGTCVDWGNPLSEMYHEALRYFAGKTSASTAYATDDSSSTAVIAGLGQATWDASSDPLPSTEWCALSNVIVLSTGLTSLDNATITTDISGLDPANLTNAVGTDEGVDGTAQFLIGYKGSASSPTSLDYLCTAKTLPNLSSASGICPELPHMRGGYLITGLARSNRSLDLRPGYATNRTNRWTGINSDWVARQPIGTYTVGLAENLPSFEISVDSGKINLVPACRSNGSTTCSMTDLRVENYSPTAASFLVSWEDGSAGSDYDMDTIGRIQYCVGSACSPTVPSNQIKVTVSLAQSATGSGMELGYTISGSSTDGTTFPIKIPGTATCDPSTGTGANANFFSLLTTPFSSRPATAYLTWSTCPAPFDTTKLPSGIVTATGCPSGSNCGCPKATIYTHTSTPAAGLLKNPLWYSAKYGAPLSSWDLHNNITQALTPDGEPDNFFDVRNPATLYNSLATVFDRASQPDASAASVATNSTSLQIESRVFQAKFSSADWSGQLLSYRINTSGTLSTTAEWDAGTIINSQDPFTGRTIITKGASDGVAFTYANLTGPSTTVGTEQNYLDKNYTGITVDNCGLERVDYLRGDATNEGETGTLTCASTSSISKFRPRDTSKLGDFINSNPWYVGPPAAGYSDILHPGYSAFRTSKLNRKPMVYVGANDGMLHAFDASLDFSSVTAGVPTATSGKELLAYIPSAVYPNLSRLTATNYRSDHRYFVDGSPMTADADVGTTSTPDWRTVLIGGLGAGGKGYYALDISDPSSFSEAETAPANTLLWEFDDNDMGYTFNTPPTSLSTNQAKQIVKLANGKWATILGNGYNSSAGKAVLYVLFITDGIDGSWGTTDFVKIIADSPTAADNGLSTPVPVDTDFDGYADTVYAGDIKGNMWKFLIGPNSSDNTVTSNTSTWKIAFSSASCANATPSTCTPLFSAMNSSSQTQPIFWPPEVTSHRGGQLVMFGTGKYLETSDNTSNSTQTFYGIWDRNNGTTTIGTRTTDLLQQTITSSSTTTAGTFRVPSTNSINWRPSTGGSAANCSGVCTPTHMGWYIDLPSTGERGTGIPKLINNVIFFNTLIPSTAVCDSGGTGWLMSLDYLTGGKVTTHRIFDTNASGTIDSSDIEVGGFQIGAVVGGTTLIQNQLTTSNIGVGVSAKTSGALASTLINFGTSGSGASSTLNRSSWRELFR</sequence>
<keyword evidence="6" id="KW-1185">Reference proteome</keyword>
<evidence type="ECO:0000256" key="2">
    <source>
        <dbReference type="ARBA" id="ARBA00022837"/>
    </source>
</evidence>
<gene>
    <name evidence="5" type="ORF">EBB_11635</name>
</gene>